<evidence type="ECO:0000313" key="1">
    <source>
        <dbReference type="EMBL" id="KAI2382624.1"/>
    </source>
</evidence>
<reference evidence="1" key="1">
    <citation type="journal article" date="2022" name="bioRxiv">
        <title>Population genetic analysis of Ophidiomyces ophidiicola, the causative agent of snake fungal disease, indicates recent introductions to the USA.</title>
        <authorList>
            <person name="Ladner J.T."/>
            <person name="Palmer J.M."/>
            <person name="Ettinger C.L."/>
            <person name="Stajich J.E."/>
            <person name="Farrell T.M."/>
            <person name="Glorioso B.M."/>
            <person name="Lawson B."/>
            <person name="Price S.J."/>
            <person name="Stengle A.G."/>
            <person name="Grear D.A."/>
            <person name="Lorch J.M."/>
        </authorList>
    </citation>
    <scope>NUCLEOTIDE SEQUENCE</scope>
    <source>
        <strain evidence="1">NWHC 24266-5</strain>
    </source>
</reference>
<protein>
    <submittedName>
        <fullName evidence="1">Uncharacterized protein</fullName>
    </submittedName>
</protein>
<dbReference type="EMBL" id="JALBCA010000115">
    <property type="protein sequence ID" value="KAI2382624.1"/>
    <property type="molecule type" value="Genomic_DNA"/>
</dbReference>
<sequence>MVRTRSQPISPGGLRSLDDVLPKRKTATKSSANSTTESAAKTAKTTNKVTKNASKSKAPKSKRAPKKSSKSQKGKAKKGDLKTQEPVSEILVEPSPQTPCPPKSEPIVTPPTKSEPYLSSSHVMSFSTPQKNPDSSLDTQPNTGPPNEGDLLCSSSASRLLLAGAMKSGRVTGQVPIPRVPAIPRVSAFPKPQFLCRPASVFATREGSPGLVPRSRGPARFQAGPTPWLRHAVLTQAEKRLGASVGSIQHEPMAQSPVPSANFEGQGSGVPVGATWHSTIFTPPSTPGASSNGHSQVSPPSDPMDIDIIPVVTEPELSPCSRREYAPTCPCCSSVLVCPNGHVIWPNPQVHQVSRNTTLTESNPACPNTDDRKRKRSDDTSGTATTPDNKKPRVEERPESPFLISAPRRRELRAATMAQHKGRQVIPIAKRRSRRTAEQKAAGLAAQNKSAGPTSEKGQQRPSVVEDIPTPTRTPLNALEATQINGLPPGVDRVSVKEGAMDPSTPSRGWGIRSLLSSVPRSISRLLSSFGEYRATPGPTTPTPQMPDISSPLVSDAEIDVHPASPQPITSENTSDSPSITTEATSDPTSPRIAPTQLTSDTTPSISKTKPPLVKPASEVSGPSLTESLTAHPQNNAQEESNPSHPDLTYSLFPPPLDRSFFFPPNQANVADPPTSIPPRTTTNSTKSVEAHPVIEASKPKRKRSPSPDVIPNPPGCSYGMYMKYFGYGTDSEVSDEEWLKEADRRDKARRKEFDEEVRKRKAASQVARASKRVRFDVSPQDTPSKLRLQQVTATTGFLTPSRNAIGPSRLRENDIAQQASPSPEVSLHSSPVDDRLPETRLEPAPRTFIPNPTGTYKLDYDLFSSSDEEDIEEKAPPTKILVSPTKTSVRTASSELNWPSPIPFTPVSGTPLKGPWPNQFGREFSQLKGRFVV</sequence>
<proteinExistence type="predicted"/>
<organism evidence="1">
    <name type="scientific">Ophidiomyces ophidiicola</name>
    <dbReference type="NCBI Taxonomy" id="1387563"/>
    <lineage>
        <taxon>Eukaryota</taxon>
        <taxon>Fungi</taxon>
        <taxon>Dikarya</taxon>
        <taxon>Ascomycota</taxon>
        <taxon>Pezizomycotina</taxon>
        <taxon>Eurotiomycetes</taxon>
        <taxon>Eurotiomycetidae</taxon>
        <taxon>Onygenales</taxon>
        <taxon>Onygenaceae</taxon>
        <taxon>Ophidiomyces</taxon>
    </lineage>
</organism>
<comment type="caution">
    <text evidence="1">The sequence shown here is derived from an EMBL/GenBank/DDBJ whole genome shotgun (WGS) entry which is preliminary data.</text>
</comment>
<accession>A0ACB8UPM2</accession>
<gene>
    <name evidence="1" type="ORF">LOY88_005846</name>
</gene>
<name>A0ACB8UPM2_9EURO</name>